<dbReference type="CDD" id="cd09001">
    <property type="entry name" value="GH43_FsAxh1-like"/>
    <property type="match status" value="1"/>
</dbReference>
<evidence type="ECO:0000256" key="4">
    <source>
        <dbReference type="RuleBase" id="RU361187"/>
    </source>
</evidence>
<evidence type="ECO:0000313" key="7">
    <source>
        <dbReference type="Proteomes" id="UP001292182"/>
    </source>
</evidence>
<dbReference type="InterPro" id="IPR013320">
    <property type="entry name" value="ConA-like_dom_sf"/>
</dbReference>
<keyword evidence="3 4" id="KW-0326">Glycosidase</keyword>
<dbReference type="Proteomes" id="UP001292182">
    <property type="component" value="Unassembled WGS sequence"/>
</dbReference>
<proteinExistence type="inferred from homology"/>
<dbReference type="PANTHER" id="PTHR42812:SF12">
    <property type="entry name" value="BETA-XYLOSIDASE-RELATED"/>
    <property type="match status" value="1"/>
</dbReference>
<dbReference type="InterPro" id="IPR041542">
    <property type="entry name" value="GH43_C2"/>
</dbReference>
<dbReference type="SUPFAM" id="SSF49899">
    <property type="entry name" value="Concanavalin A-like lectins/glucanases"/>
    <property type="match status" value="1"/>
</dbReference>
<comment type="similarity">
    <text evidence="1 4">Belongs to the glycosyl hydrolase 43 family.</text>
</comment>
<dbReference type="EMBL" id="JAOBTW010000009">
    <property type="protein sequence ID" value="MDZ7282309.1"/>
    <property type="molecule type" value="Genomic_DNA"/>
</dbReference>
<dbReference type="PANTHER" id="PTHR42812">
    <property type="entry name" value="BETA-XYLOSIDASE"/>
    <property type="match status" value="1"/>
</dbReference>
<dbReference type="Pfam" id="PF17851">
    <property type="entry name" value="GH43_C2"/>
    <property type="match status" value="1"/>
</dbReference>
<protein>
    <submittedName>
        <fullName evidence="6">Glycoside hydrolase 43 family protein</fullName>
    </submittedName>
</protein>
<sequence length="550" mass="61163">MTDEKGGADRRSVLLGLSSLGGMAFYPAQASLGAPLARSPLPRWGDQGDGSFVNPIIPADYSDLDAIRVGNTYYAISSTLHTSPAMVILRSSDMVNWTTIGHAVPDLGTLGEEDMSWRRMKGYGRGMWAGAIRHHAGRFYIYFATPDSGLFVTTAERAEGPWSPPHSLLHEGGFDDPCPFWDTDGSAWLVMTRFGADPVTGKHYVISLYRMSPDGMTLDRASAIPIQNSDGSEANKLYKFGNTYYHYFSEVRPEGRVPMMKHATSLPGLAQAKAVQLGHVDAPVDREPNQGGLLQAPDGKWWFLTHQGHGDWEGRAMCLLPVTWREGWPIIGRPGPDGIGNMVWESRKPIPSRRPPLPDLSDRFAGTFKPVWEWNHAPRHDAYSLTERRGWLRLKAFQPAYPGLRGVGNVLSQRSWRTADNRASVAIDLSGMVDGQTAGLCHLSADGAWIGVRQRGTRRFLYFALGDRTEEGPEVEASLIRLATRWTHDGRAIFEQDGGRGAFQRFGGTYDLQWKDYRGDRVGLFTFHESEMRGHADFSDFQYRIASQNG</sequence>
<comment type="caution">
    <text evidence="6">The sequence shown here is derived from an EMBL/GenBank/DDBJ whole genome shotgun (WGS) entry which is preliminary data.</text>
</comment>
<dbReference type="Gene3D" id="2.60.120.200">
    <property type="match status" value="1"/>
</dbReference>
<evidence type="ECO:0000259" key="5">
    <source>
        <dbReference type="Pfam" id="PF17851"/>
    </source>
</evidence>
<accession>A0ABU5LQU7</accession>
<dbReference type="Gene3D" id="2.115.10.20">
    <property type="entry name" value="Glycosyl hydrolase domain, family 43"/>
    <property type="match status" value="1"/>
</dbReference>
<evidence type="ECO:0000256" key="1">
    <source>
        <dbReference type="ARBA" id="ARBA00009865"/>
    </source>
</evidence>
<dbReference type="InterPro" id="IPR051795">
    <property type="entry name" value="Glycosyl_Hydrlase_43"/>
</dbReference>
<evidence type="ECO:0000256" key="2">
    <source>
        <dbReference type="ARBA" id="ARBA00022801"/>
    </source>
</evidence>
<dbReference type="InterPro" id="IPR023296">
    <property type="entry name" value="Glyco_hydro_beta-prop_sf"/>
</dbReference>
<dbReference type="InterPro" id="IPR006710">
    <property type="entry name" value="Glyco_hydro_43"/>
</dbReference>
<feature type="domain" description="Beta-xylosidase C-terminal Concanavalin A-like" evidence="5">
    <location>
        <begin position="362"/>
        <end position="544"/>
    </location>
</feature>
<evidence type="ECO:0000256" key="3">
    <source>
        <dbReference type="ARBA" id="ARBA00023295"/>
    </source>
</evidence>
<evidence type="ECO:0000313" key="6">
    <source>
        <dbReference type="EMBL" id="MDZ7282309.1"/>
    </source>
</evidence>
<keyword evidence="2 4" id="KW-0378">Hydrolase</keyword>
<keyword evidence="7" id="KW-1185">Reference proteome</keyword>
<name>A0ABU5LQU7_9SPHN</name>
<organism evidence="6 7">
    <name type="scientific">Sphingomonas sanguinis</name>
    <dbReference type="NCBI Taxonomy" id="33051"/>
    <lineage>
        <taxon>Bacteria</taxon>
        <taxon>Pseudomonadati</taxon>
        <taxon>Pseudomonadota</taxon>
        <taxon>Alphaproteobacteria</taxon>
        <taxon>Sphingomonadales</taxon>
        <taxon>Sphingomonadaceae</taxon>
        <taxon>Sphingomonas</taxon>
    </lineage>
</organism>
<dbReference type="RefSeq" id="WP_322539369.1">
    <property type="nucleotide sequence ID" value="NZ_JAOBTW010000009.1"/>
</dbReference>
<gene>
    <name evidence="6" type="ORF">N4G62_09755</name>
</gene>
<reference evidence="7" key="1">
    <citation type="submission" date="2023-07" db="EMBL/GenBank/DDBJ databases">
        <title>Whole genome sequence analysis of rice epiphytic Sphingomonas sanguinis OsEp_Plm_15B2.</title>
        <authorList>
            <person name="Sahu K.P."/>
            <person name="Asharani P."/>
            <person name="Reddy B."/>
            <person name="Kumar A."/>
        </authorList>
    </citation>
    <scope>NUCLEOTIDE SEQUENCE [LARGE SCALE GENOMIC DNA]</scope>
    <source>
        <strain evidence="7">OsEp_Plm_15B2</strain>
    </source>
</reference>
<dbReference type="GO" id="GO:0016787">
    <property type="term" value="F:hydrolase activity"/>
    <property type="evidence" value="ECO:0007669"/>
    <property type="project" value="UniProtKB-KW"/>
</dbReference>
<dbReference type="SUPFAM" id="SSF75005">
    <property type="entry name" value="Arabinanase/levansucrase/invertase"/>
    <property type="match status" value="1"/>
</dbReference>
<dbReference type="Pfam" id="PF04616">
    <property type="entry name" value="Glyco_hydro_43"/>
    <property type="match status" value="1"/>
</dbReference>